<evidence type="ECO:0000313" key="6">
    <source>
        <dbReference type="Proteomes" id="UP000053660"/>
    </source>
</evidence>
<evidence type="ECO:0000313" key="5">
    <source>
        <dbReference type="EMBL" id="KHJ89573.1"/>
    </source>
</evidence>
<dbReference type="SMART" id="SM00360">
    <property type="entry name" value="RRM"/>
    <property type="match status" value="1"/>
</dbReference>
<evidence type="ECO:0000256" key="2">
    <source>
        <dbReference type="PROSITE-ProRule" id="PRU00176"/>
    </source>
</evidence>
<evidence type="ECO:0000256" key="1">
    <source>
        <dbReference type="ARBA" id="ARBA00022884"/>
    </source>
</evidence>
<dbReference type="OrthoDB" id="10033548at2759"/>
<dbReference type="GO" id="GO:2000766">
    <property type="term" value="P:negative regulation of cytoplasmic translation"/>
    <property type="evidence" value="ECO:0007669"/>
    <property type="project" value="TreeGrafter"/>
</dbReference>
<keyword evidence="6" id="KW-1185">Reference proteome</keyword>
<feature type="region of interest" description="Disordered" evidence="3">
    <location>
        <begin position="263"/>
        <end position="283"/>
    </location>
</feature>
<evidence type="ECO:0000259" key="4">
    <source>
        <dbReference type="PROSITE" id="PS50102"/>
    </source>
</evidence>
<dbReference type="Proteomes" id="UP000053660">
    <property type="component" value="Unassembled WGS sequence"/>
</dbReference>
<dbReference type="InterPro" id="IPR032296">
    <property type="entry name" value="CEBP_ZZ"/>
</dbReference>
<reference evidence="5 6" key="1">
    <citation type="submission" date="2014-03" db="EMBL/GenBank/DDBJ databases">
        <title>Draft genome of the hookworm Oesophagostomum dentatum.</title>
        <authorList>
            <person name="Mitreva M."/>
        </authorList>
    </citation>
    <scope>NUCLEOTIDE SEQUENCE [LARGE SCALE GENOMIC DNA]</scope>
    <source>
        <strain evidence="5 6">OD-Hann</strain>
    </source>
</reference>
<dbReference type="InterPro" id="IPR038446">
    <property type="entry name" value="CEBP_ZZ_sf"/>
</dbReference>
<feature type="region of interest" description="Disordered" evidence="3">
    <location>
        <begin position="464"/>
        <end position="487"/>
    </location>
</feature>
<evidence type="ECO:0000256" key="3">
    <source>
        <dbReference type="SAM" id="MobiDB-lite"/>
    </source>
</evidence>
<dbReference type="PROSITE" id="PS50102">
    <property type="entry name" value="RRM"/>
    <property type="match status" value="1"/>
</dbReference>
<dbReference type="Pfam" id="PF00076">
    <property type="entry name" value="RRM_1"/>
    <property type="match status" value="1"/>
</dbReference>
<proteinExistence type="predicted"/>
<dbReference type="CDD" id="cd19757">
    <property type="entry name" value="Bbox1"/>
    <property type="match status" value="1"/>
</dbReference>
<dbReference type="GO" id="GO:0043022">
    <property type="term" value="F:ribosome binding"/>
    <property type="evidence" value="ECO:0007669"/>
    <property type="project" value="TreeGrafter"/>
</dbReference>
<dbReference type="EMBL" id="KN554042">
    <property type="protein sequence ID" value="KHJ89573.1"/>
    <property type="molecule type" value="Genomic_DNA"/>
</dbReference>
<dbReference type="InterPro" id="IPR034819">
    <property type="entry name" value="CPEB"/>
</dbReference>
<dbReference type="InterPro" id="IPR035979">
    <property type="entry name" value="RBD_domain_sf"/>
</dbReference>
<dbReference type="Pfam" id="PF16366">
    <property type="entry name" value="CEBP_ZZ"/>
    <property type="match status" value="1"/>
</dbReference>
<feature type="compositionally biased region" description="Polar residues" evidence="3">
    <location>
        <begin position="334"/>
        <end position="350"/>
    </location>
</feature>
<dbReference type="PANTHER" id="PTHR12566:SF6">
    <property type="entry name" value="FOG-1 PROTEIN"/>
    <property type="match status" value="1"/>
</dbReference>
<organism evidence="5 6">
    <name type="scientific">Oesophagostomum dentatum</name>
    <name type="common">Nodular worm</name>
    <dbReference type="NCBI Taxonomy" id="61180"/>
    <lineage>
        <taxon>Eukaryota</taxon>
        <taxon>Metazoa</taxon>
        <taxon>Ecdysozoa</taxon>
        <taxon>Nematoda</taxon>
        <taxon>Chromadorea</taxon>
        <taxon>Rhabditida</taxon>
        <taxon>Rhabditina</taxon>
        <taxon>Rhabditomorpha</taxon>
        <taxon>Strongyloidea</taxon>
        <taxon>Strongylidae</taxon>
        <taxon>Oesophagostomum</taxon>
    </lineage>
</organism>
<name>A0A0B1SWA1_OESDE</name>
<dbReference type="GO" id="GO:0043005">
    <property type="term" value="C:neuron projection"/>
    <property type="evidence" value="ECO:0007669"/>
    <property type="project" value="TreeGrafter"/>
</dbReference>
<feature type="domain" description="RRM" evidence="4">
    <location>
        <begin position="146"/>
        <end position="235"/>
    </location>
</feature>
<dbReference type="GO" id="GO:0005634">
    <property type="term" value="C:nucleus"/>
    <property type="evidence" value="ECO:0007669"/>
    <property type="project" value="TreeGrafter"/>
</dbReference>
<feature type="compositionally biased region" description="Polar residues" evidence="3">
    <location>
        <begin position="478"/>
        <end position="487"/>
    </location>
</feature>
<sequence length="504" mass="56962">MDAASFSVENGTVENYGTEMNNSLLSSTFQPSANMVDSGIDADIEFNREMYNLLMDTNPQPIYSRKVFLGSLPSYVTTGYMFATFASAESVVKLVNNCTYVNSRLTISIPLSNKLSVSIHVRVWCTKDVKYCSPECDESFMRNLRNCVFVGGIPRTMTAKQLSYFMSITFGDIVFAKIEVELETDYPKGAACVMFRDREAFVAAVAKRFVPLNFGGHIELQPYLMRMVECDICRAVKTRNFCPQLRCLKFMCDMCWKQAHADMPDHQPQERSPPLRARQLAQASSDDRRYKVVNSIQFPPISLFDIDSDSHSDWNTDCGIFDSRGPPPHAFRNRPTSDTNHQSGVAQQTRGRFGFSLEKNGNSTNHRSRWSKGPAQKRSNTRYRCFYPSHANHYTNSNNNDYRRRLLDHSHEGPSSLCCSSYGKGESQWSERITRASSSSNARSLIASNVNQLAKQRISFSPTVRRPVRRQSDGDVHGSTNNVSLSDKNASNNIVDAFAQFKLF</sequence>
<feature type="region of interest" description="Disordered" evidence="3">
    <location>
        <begin position="323"/>
        <end position="377"/>
    </location>
</feature>
<protein>
    <recommendedName>
        <fullName evidence="4">RRM domain-containing protein</fullName>
    </recommendedName>
</protein>
<dbReference type="GO" id="GO:0005737">
    <property type="term" value="C:cytoplasm"/>
    <property type="evidence" value="ECO:0007669"/>
    <property type="project" value="TreeGrafter"/>
</dbReference>
<dbReference type="InterPro" id="IPR012677">
    <property type="entry name" value="Nucleotide-bd_a/b_plait_sf"/>
</dbReference>
<dbReference type="Gene3D" id="3.30.70.330">
    <property type="match status" value="1"/>
</dbReference>
<dbReference type="GO" id="GO:0003730">
    <property type="term" value="F:mRNA 3'-UTR binding"/>
    <property type="evidence" value="ECO:0007669"/>
    <property type="project" value="InterPro"/>
</dbReference>
<dbReference type="InterPro" id="IPR000504">
    <property type="entry name" value="RRM_dom"/>
</dbReference>
<dbReference type="GO" id="GO:0045202">
    <property type="term" value="C:synapse"/>
    <property type="evidence" value="ECO:0007669"/>
    <property type="project" value="TreeGrafter"/>
</dbReference>
<dbReference type="PANTHER" id="PTHR12566">
    <property type="entry name" value="CYTOPLASMIC POLYADENYLATION ELEMENT BINDING PROTEIN CPEB"/>
    <property type="match status" value="1"/>
</dbReference>
<gene>
    <name evidence="5" type="ORF">OESDEN_10598</name>
</gene>
<dbReference type="AlphaFoldDB" id="A0A0B1SWA1"/>
<dbReference type="SUPFAM" id="SSF54928">
    <property type="entry name" value="RNA-binding domain, RBD"/>
    <property type="match status" value="1"/>
</dbReference>
<accession>A0A0B1SWA1</accession>
<dbReference type="GO" id="GO:0000900">
    <property type="term" value="F:mRNA regulatory element binding translation repressor activity"/>
    <property type="evidence" value="ECO:0007669"/>
    <property type="project" value="TreeGrafter"/>
</dbReference>
<dbReference type="GO" id="GO:0008135">
    <property type="term" value="F:translation factor activity, RNA binding"/>
    <property type="evidence" value="ECO:0007669"/>
    <property type="project" value="TreeGrafter"/>
</dbReference>
<keyword evidence="1 2" id="KW-0694">RNA-binding</keyword>
<dbReference type="Gene3D" id="4.10.640.40">
    <property type="entry name" value="Cytoplasmic polyadenylation element-binding protein, ZZ domain"/>
    <property type="match status" value="1"/>
</dbReference>